<dbReference type="Proteomes" id="UP000053201">
    <property type="component" value="Unassembled WGS sequence"/>
</dbReference>
<feature type="compositionally biased region" description="Basic residues" evidence="10">
    <location>
        <begin position="82"/>
        <end position="105"/>
    </location>
</feature>
<evidence type="ECO:0000256" key="1">
    <source>
        <dbReference type="ARBA" id="ARBA00004123"/>
    </source>
</evidence>
<dbReference type="GO" id="GO:0000978">
    <property type="term" value="F:RNA polymerase II cis-regulatory region sequence-specific DNA binding"/>
    <property type="evidence" value="ECO:0007669"/>
    <property type="project" value="TreeGrafter"/>
</dbReference>
<dbReference type="AlphaFoldDB" id="A0A0L0H5T7"/>
<evidence type="ECO:0000313" key="13">
    <source>
        <dbReference type="Proteomes" id="UP000053201"/>
    </source>
</evidence>
<dbReference type="PANTHER" id="PTHR24388:SF53">
    <property type="entry name" value="CHORION TRANSCRIPTION FACTOR CF2-RELATED"/>
    <property type="match status" value="1"/>
</dbReference>
<evidence type="ECO:0000259" key="11">
    <source>
        <dbReference type="PROSITE" id="PS50157"/>
    </source>
</evidence>
<dbReference type="PROSITE" id="PS00028">
    <property type="entry name" value="ZINC_FINGER_C2H2_1"/>
    <property type="match status" value="2"/>
</dbReference>
<dbReference type="GeneID" id="27691415"/>
<evidence type="ECO:0000256" key="3">
    <source>
        <dbReference type="ARBA" id="ARBA00022737"/>
    </source>
</evidence>
<feature type="domain" description="C2H2-type" evidence="11">
    <location>
        <begin position="65"/>
        <end position="92"/>
    </location>
</feature>
<comment type="subcellular location">
    <subcellularLocation>
        <location evidence="1">Nucleus</location>
    </subcellularLocation>
</comment>
<evidence type="ECO:0000256" key="4">
    <source>
        <dbReference type="ARBA" id="ARBA00022771"/>
    </source>
</evidence>
<dbReference type="GO" id="GO:0000981">
    <property type="term" value="F:DNA-binding transcription factor activity, RNA polymerase II-specific"/>
    <property type="evidence" value="ECO:0007669"/>
    <property type="project" value="TreeGrafter"/>
</dbReference>
<dbReference type="Pfam" id="PF00096">
    <property type="entry name" value="zf-C2H2"/>
    <property type="match status" value="2"/>
</dbReference>
<dbReference type="eggNOG" id="KOG1721">
    <property type="taxonomic scope" value="Eukaryota"/>
</dbReference>
<dbReference type="OMA" id="ELIWANS"/>
<dbReference type="InterPro" id="IPR050527">
    <property type="entry name" value="Snail/Krueppel_Znf"/>
</dbReference>
<accession>A0A0L0H5T7</accession>
<evidence type="ECO:0000256" key="9">
    <source>
        <dbReference type="PROSITE-ProRule" id="PRU00042"/>
    </source>
</evidence>
<feature type="domain" description="C2H2-type" evidence="11">
    <location>
        <begin position="37"/>
        <end position="64"/>
    </location>
</feature>
<dbReference type="EMBL" id="KQ257469">
    <property type="protein sequence ID" value="KNC96339.1"/>
    <property type="molecule type" value="Genomic_DNA"/>
</dbReference>
<feature type="region of interest" description="Disordered" evidence="10">
    <location>
        <begin position="81"/>
        <end position="105"/>
    </location>
</feature>
<keyword evidence="4 9" id="KW-0863">Zinc-finger</keyword>
<dbReference type="Gene3D" id="3.30.160.60">
    <property type="entry name" value="Classic Zinc Finger"/>
    <property type="match status" value="2"/>
</dbReference>
<dbReference type="PANTHER" id="PTHR24388">
    <property type="entry name" value="ZINC FINGER PROTEIN"/>
    <property type="match status" value="1"/>
</dbReference>
<dbReference type="GO" id="GO:0008270">
    <property type="term" value="F:zinc ion binding"/>
    <property type="evidence" value="ECO:0007669"/>
    <property type="project" value="UniProtKB-KW"/>
</dbReference>
<dbReference type="InterPro" id="IPR013087">
    <property type="entry name" value="Znf_C2H2_type"/>
</dbReference>
<keyword evidence="13" id="KW-1185">Reference proteome</keyword>
<dbReference type="RefSeq" id="XP_016604379.1">
    <property type="nucleotide sequence ID" value="XM_016756401.1"/>
</dbReference>
<organism evidence="12 13">
    <name type="scientific">Spizellomyces punctatus (strain DAOM BR117)</name>
    <dbReference type="NCBI Taxonomy" id="645134"/>
    <lineage>
        <taxon>Eukaryota</taxon>
        <taxon>Fungi</taxon>
        <taxon>Fungi incertae sedis</taxon>
        <taxon>Chytridiomycota</taxon>
        <taxon>Chytridiomycota incertae sedis</taxon>
        <taxon>Chytridiomycetes</taxon>
        <taxon>Spizellomycetales</taxon>
        <taxon>Spizellomycetaceae</taxon>
        <taxon>Spizellomyces</taxon>
    </lineage>
</organism>
<evidence type="ECO:0000256" key="10">
    <source>
        <dbReference type="SAM" id="MobiDB-lite"/>
    </source>
</evidence>
<dbReference type="InParanoid" id="A0A0L0H5T7"/>
<keyword evidence="3" id="KW-0677">Repeat</keyword>
<evidence type="ECO:0000256" key="5">
    <source>
        <dbReference type="ARBA" id="ARBA00022833"/>
    </source>
</evidence>
<evidence type="ECO:0000256" key="8">
    <source>
        <dbReference type="ARBA" id="ARBA00023242"/>
    </source>
</evidence>
<keyword evidence="7" id="KW-0804">Transcription</keyword>
<proteinExistence type="predicted"/>
<keyword evidence="2" id="KW-0479">Metal-binding</keyword>
<evidence type="ECO:0000256" key="2">
    <source>
        <dbReference type="ARBA" id="ARBA00022723"/>
    </source>
</evidence>
<gene>
    <name evidence="12" type="ORF">SPPG_08241</name>
</gene>
<dbReference type="OrthoDB" id="8922241at2759"/>
<dbReference type="VEuPathDB" id="FungiDB:SPPG_08241"/>
<evidence type="ECO:0000256" key="6">
    <source>
        <dbReference type="ARBA" id="ARBA00023015"/>
    </source>
</evidence>
<dbReference type="FunFam" id="3.30.160.60:FF:001289">
    <property type="entry name" value="Zinc finger protein 574"/>
    <property type="match status" value="1"/>
</dbReference>
<keyword evidence="5" id="KW-0862">Zinc</keyword>
<dbReference type="InterPro" id="IPR036236">
    <property type="entry name" value="Znf_C2H2_sf"/>
</dbReference>
<name>A0A0L0H5T7_SPIPD</name>
<dbReference type="PROSITE" id="PS50157">
    <property type="entry name" value="ZINC_FINGER_C2H2_2"/>
    <property type="match status" value="2"/>
</dbReference>
<evidence type="ECO:0000256" key="7">
    <source>
        <dbReference type="ARBA" id="ARBA00023163"/>
    </source>
</evidence>
<keyword evidence="8" id="KW-0539">Nucleus</keyword>
<dbReference type="STRING" id="645134.A0A0L0H5T7"/>
<dbReference type="SMART" id="SM00355">
    <property type="entry name" value="ZnF_C2H2"/>
    <property type="match status" value="2"/>
</dbReference>
<dbReference type="GO" id="GO:0005634">
    <property type="term" value="C:nucleus"/>
    <property type="evidence" value="ECO:0007669"/>
    <property type="project" value="UniProtKB-SubCell"/>
</dbReference>
<sequence length="264" mass="30363">MVTFSNKVMDYEEIDEEEERDKTIRRGSMVQEPDRHFHCSDCGLWFRRLEHLQRHALVHSGEKPFVCTVCDRGFNRFDALQRHSKIHRNHPRPKRPRRKPVRKPRTKHIFHYYDTSTKTPEDLTNAAAKSAEPESAPVVPDNFTRLAQEATLKIIQDTKAGKAYLACPIKGCDERVESRHATTHMNLDKRSEDPEHTSLVHTAVCRRDIEKDLLALEEHVVSHGKHVIGLDVLAECCAAVLDADKEPCAGCMKVFRNRVEDLVD</sequence>
<evidence type="ECO:0000313" key="12">
    <source>
        <dbReference type="EMBL" id="KNC96339.1"/>
    </source>
</evidence>
<reference evidence="12 13" key="1">
    <citation type="submission" date="2009-08" db="EMBL/GenBank/DDBJ databases">
        <title>The Genome Sequence of Spizellomyces punctatus strain DAOM BR117.</title>
        <authorList>
            <consortium name="The Broad Institute Genome Sequencing Platform"/>
            <person name="Russ C."/>
            <person name="Cuomo C."/>
            <person name="Shea T."/>
            <person name="Young S.K."/>
            <person name="Zeng Q."/>
            <person name="Koehrsen M."/>
            <person name="Haas B."/>
            <person name="Borodovsky M."/>
            <person name="Guigo R."/>
            <person name="Alvarado L."/>
            <person name="Berlin A."/>
            <person name="Bochicchio J."/>
            <person name="Borenstein D."/>
            <person name="Chapman S."/>
            <person name="Chen Z."/>
            <person name="Engels R."/>
            <person name="Freedman E."/>
            <person name="Gellesch M."/>
            <person name="Goldberg J."/>
            <person name="Griggs A."/>
            <person name="Gujja S."/>
            <person name="Heiman D."/>
            <person name="Hepburn T."/>
            <person name="Howarth C."/>
            <person name="Jen D."/>
            <person name="Larson L."/>
            <person name="Lewis B."/>
            <person name="Mehta T."/>
            <person name="Park D."/>
            <person name="Pearson M."/>
            <person name="Roberts A."/>
            <person name="Saif S."/>
            <person name="Shenoy N."/>
            <person name="Sisk P."/>
            <person name="Stolte C."/>
            <person name="Sykes S."/>
            <person name="Thomson T."/>
            <person name="Walk T."/>
            <person name="White J."/>
            <person name="Yandava C."/>
            <person name="Burger G."/>
            <person name="Gray M.W."/>
            <person name="Holland P.W.H."/>
            <person name="King N."/>
            <person name="Lang F.B.F."/>
            <person name="Roger A.J."/>
            <person name="Ruiz-Trillo I."/>
            <person name="Lander E."/>
            <person name="Nusbaum C."/>
        </authorList>
    </citation>
    <scope>NUCLEOTIDE SEQUENCE [LARGE SCALE GENOMIC DNA]</scope>
    <source>
        <strain evidence="12 13">DAOM BR117</strain>
    </source>
</reference>
<dbReference type="SUPFAM" id="SSF57667">
    <property type="entry name" value="beta-beta-alpha zinc fingers"/>
    <property type="match status" value="1"/>
</dbReference>
<keyword evidence="6" id="KW-0805">Transcription regulation</keyword>
<protein>
    <recommendedName>
        <fullName evidence="11">C2H2-type domain-containing protein</fullName>
    </recommendedName>
</protein>